<gene>
    <name evidence="1" type="ORF">A2961_00905</name>
</gene>
<evidence type="ECO:0000313" key="1">
    <source>
        <dbReference type="EMBL" id="OGM63020.1"/>
    </source>
</evidence>
<evidence type="ECO:0000313" key="2">
    <source>
        <dbReference type="Proteomes" id="UP000177082"/>
    </source>
</evidence>
<dbReference type="Gene3D" id="2.60.40.680">
    <property type="match status" value="1"/>
</dbReference>
<evidence type="ECO:0008006" key="3">
    <source>
        <dbReference type="Google" id="ProtNLM"/>
    </source>
</evidence>
<dbReference type="EMBL" id="MGHF01000022">
    <property type="protein sequence ID" value="OGM63020.1"/>
    <property type="molecule type" value="Genomic_DNA"/>
</dbReference>
<dbReference type="Proteomes" id="UP000177082">
    <property type="component" value="Unassembled WGS sequence"/>
</dbReference>
<dbReference type="Gene3D" id="2.60.40.4130">
    <property type="match status" value="1"/>
</dbReference>
<protein>
    <recommendedName>
        <fullName evidence="3">Cohesin domain-containing protein</fullName>
    </recommendedName>
</protein>
<dbReference type="AlphaFoldDB" id="A0A1F8BGF9"/>
<organism evidence="1 2">
    <name type="scientific">Candidatus Woesebacteria bacterium RIFCSPLOWO2_01_FULL_39_21</name>
    <dbReference type="NCBI Taxonomy" id="1802519"/>
    <lineage>
        <taxon>Bacteria</taxon>
        <taxon>Candidatus Woeseibacteriota</taxon>
    </lineage>
</organism>
<comment type="caution">
    <text evidence="1">The sequence shown here is derived from an EMBL/GenBank/DDBJ whole genome shotgun (WGS) entry which is preliminary data.</text>
</comment>
<accession>A0A1F8BGF9</accession>
<name>A0A1F8BGF9_9BACT</name>
<dbReference type="PROSITE" id="PS00018">
    <property type="entry name" value="EF_HAND_1"/>
    <property type="match status" value="1"/>
</dbReference>
<proteinExistence type="predicted"/>
<reference evidence="1 2" key="1">
    <citation type="journal article" date="2016" name="Nat. Commun.">
        <title>Thousands of microbial genomes shed light on interconnected biogeochemical processes in an aquifer system.</title>
        <authorList>
            <person name="Anantharaman K."/>
            <person name="Brown C.T."/>
            <person name="Hug L.A."/>
            <person name="Sharon I."/>
            <person name="Castelle C.J."/>
            <person name="Probst A.J."/>
            <person name="Thomas B.C."/>
            <person name="Singh A."/>
            <person name="Wilkins M.J."/>
            <person name="Karaoz U."/>
            <person name="Brodie E.L."/>
            <person name="Williams K.H."/>
            <person name="Hubbard S.S."/>
            <person name="Banfield J.F."/>
        </authorList>
    </citation>
    <scope>NUCLEOTIDE SEQUENCE [LARGE SCALE GENOMIC DNA]</scope>
</reference>
<dbReference type="InterPro" id="IPR018247">
    <property type="entry name" value="EF_Hand_1_Ca_BS"/>
</dbReference>
<sequence length="518" mass="54788">MFKDQKKLLMLLVILLSVPVAVFLVQQAVKFFSKAAIAPVDIYFTPSQSEVPPGSVFTLRLNPHNQPIDAVAVEVNFEKDKILFVGYQSGEISPLKNEIIKTGGDKANQDGKIVIVLGRNPNDVAPSSDFVISGLMFNVAANYSGPGVTSMLTIGEAGTQIVDSQARELGFQAQPASIIIKPSSGIGSISLSPSTSDIAVDSVFPVAINFQTGGVSISSLVMRLIFDYSGATPELNVVDASGNLANKVFPNSALSNDWNFSVNSVTHASSKVTIDLAALNTNPSGFSSSTQTNLATMYLKAGSVPATNPVVLTFDMTKTRMLAKNDPTQDILGSASGASYTVKLETNNPASLSFGFKMQGVTGVCTDRDTTLSLVSPSGKYDYELVVTSDSLGVFKSVDGSVLLVGLPVSGSYDVLVKSPGYLRKKLGTLDLVAGVNSAPSSWNDIFMRAGDFDSPGTDGFNILNISDIGKMLSVYDALEVPVTAANRIYDINCDDIISIMDISVVLSNYTALTVTDD</sequence>
<dbReference type="STRING" id="1802519.A2961_00905"/>